<keyword evidence="6" id="KW-1185">Reference proteome</keyword>
<dbReference type="Pfam" id="PF00102">
    <property type="entry name" value="Y_phosphatase"/>
    <property type="match status" value="1"/>
</dbReference>
<dbReference type="PROSITE" id="PS50055">
    <property type="entry name" value="TYR_PHOSPHATASE_PTP"/>
    <property type="match status" value="1"/>
</dbReference>
<gene>
    <name evidence="5" type="ORF">CRE_08732</name>
</gene>
<dbReference type="Pfam" id="PF02206">
    <property type="entry name" value="WSN"/>
    <property type="match status" value="1"/>
</dbReference>
<name>E3LJM0_CAERE</name>
<evidence type="ECO:0000256" key="1">
    <source>
        <dbReference type="SAM" id="Coils"/>
    </source>
</evidence>
<accession>E3LJM0</accession>
<feature type="compositionally biased region" description="Basic and acidic residues" evidence="2">
    <location>
        <begin position="1297"/>
        <end position="1312"/>
    </location>
</feature>
<dbReference type="PROSITE" id="PS50056">
    <property type="entry name" value="TYR_PHOSPHATASE_2"/>
    <property type="match status" value="1"/>
</dbReference>
<dbReference type="Proteomes" id="UP000008281">
    <property type="component" value="Unassembled WGS sequence"/>
</dbReference>
<protein>
    <recommendedName>
        <fullName evidence="7">Tyrosine-protein phosphatase domain-containing protein</fullName>
    </recommendedName>
</protein>
<feature type="domain" description="Tyrosine-protein phosphatase" evidence="3">
    <location>
        <begin position="1039"/>
        <end position="1277"/>
    </location>
</feature>
<dbReference type="PROSITE" id="PS00383">
    <property type="entry name" value="TYR_PHOSPHATASE_1"/>
    <property type="match status" value="1"/>
</dbReference>
<feature type="region of interest" description="Disordered" evidence="2">
    <location>
        <begin position="1377"/>
        <end position="1459"/>
    </location>
</feature>
<evidence type="ECO:0000259" key="4">
    <source>
        <dbReference type="PROSITE" id="PS50056"/>
    </source>
</evidence>
<dbReference type="HOGENOM" id="CLU_003480_1_0_1"/>
<dbReference type="PANTHER" id="PTHR32525:SF0">
    <property type="entry name" value="DOMAIN OF UNKNOWN FUNCTION WSN DOMAIN-CONTAINING PROTEIN-RELATED"/>
    <property type="match status" value="1"/>
</dbReference>
<dbReference type="FunCoup" id="E3LJM0">
    <property type="interactions" value="1080"/>
</dbReference>
<organism evidence="6">
    <name type="scientific">Caenorhabditis remanei</name>
    <name type="common">Caenorhabditis vulgaris</name>
    <dbReference type="NCBI Taxonomy" id="31234"/>
    <lineage>
        <taxon>Eukaryota</taxon>
        <taxon>Metazoa</taxon>
        <taxon>Ecdysozoa</taxon>
        <taxon>Nematoda</taxon>
        <taxon>Chromadorea</taxon>
        <taxon>Rhabditida</taxon>
        <taxon>Rhabditina</taxon>
        <taxon>Rhabditomorpha</taxon>
        <taxon>Rhabditoidea</taxon>
        <taxon>Rhabditidae</taxon>
        <taxon>Peloderinae</taxon>
        <taxon>Caenorhabditis</taxon>
    </lineage>
</organism>
<sequence>MRPPRGPLIRIIFLPSLSLLQPNKSVLDYKQSSEQKEETELSKSSSNTERFIMKLLIAFAAIITIVSAGDSNDFYDVDGPLAKQDVLKFTNGYFHSDDPNSWTAYVRRVAARLRRAANDDFMKTSVERMEMISSLTNTIFLQQGLIDGSINSSDLISELLHFGSVTPAKIHEIDETKMNEALTKLKELPSKLKTTTAITALETCFDNVNTVLKEVEGIDDVTIWQNEDAYKQDIDTLATGNHTGFSLISGLKDTLGEWKTYHLNAMKQMNKVDFTTTDQTWIIKLGDASTAIINAEKSLSANIPKLYEFENAMSASQSVRYLDQLVKAVKKINDIKFAKPSNGFTELQTNLNVINTVILSIQEVQSHLDDIINLFASRSSPEGIKSSVLTVGLPQGFNDISRMLTQFNDPWFLEVVRDKRMKESFKSIKTLESGVTVLDKTLGYRAESEQKLDKIKSVVRITNTLVRSFSSYSLNSSKEINKCIMNPSTSSDSSNIEKLVELATNIDEELNNLQNQLKKFQEKISGKVFSENLQNLAKLCDTGRGDTVESWKTAYTSLSNFKELNDLDKFVGEVLENANDIKDSKLKSLATSSQPLFASLKTYLSEITEHTDLLNCLIKINDTRPTINVIHESKNLRDSQTHIATVENAADVVTKLVGTKKDLNTLETTIKSIKGSKSVESDLLNLPDAEKHSQVLGTSTQGVVRMKKAIDTKSTADVIKRNADIVKSEVSQAKGLSTEDNGNLTRLESLGNSWDEMIAQLNTWKNGIKKLNSSTLADYADIFLEAKKVNGIDDLKKISSSLSHLIDLVPGSSNKKQLEDIKKAVDELDEIGLQFAGYQKSFDESKKSLAALDLFFADFDKKISVTVAPPITPQQQQPQVSLSTTVESVEPVRHDLIFQKNIWQVILITIAGFFSSLMAAPLVTVLMIRLRSCLLRRKFKKRGFRIRRRRRGRKVCGQKTVIVTWEQAVRHMREFKDKLSYWGQANPCTRGLNESDDDYNLRSNLFRRWSEHTFRQISFDYKENIQAGDVNTLSDFVMKHKDEWRKAVELNKNTNVILPTSKPGEGGVRFKTSFIHASRVRLEPNRQLILTQGPQIESKGKKSTMEKFWYLVKSEKARAVVMLCDFIEGDERKCDVYLPLKVGEVVQHGVYSIKCTRVVVNGSVTNRHLVLSQGKKNHGLSHFQYLGWPDKGVPKDCKELLNFWKIVRNMNTNTIIHCSAGIGRSGTLAYIEKLYQAIYNSPKAAHQSLLTALRGERARSVQSESQFAFAIYSVFKLMFMKLERKKTKKAPNTMNKSVDKTKKSVEGTNKKSVDRKKKKVEKIPQEKPKEIAEVKEFLKSLEDDWKVILKVCAGGKELAKKEKNLKIEGDLVEALRKKDAKEKSEAARKEKEINGGKGEKVKVDKKATGDKNVQKKGDKGKQVVKAKSKEMGQKDVKEKEQEKKDVKGKSKEQAKKAGK</sequence>
<keyword evidence="1" id="KW-0175">Coiled coil</keyword>
<dbReference type="PRINTS" id="PR00700">
    <property type="entry name" value="PRTYPHPHTASE"/>
</dbReference>
<dbReference type="OMA" id="TEANTHS"/>
<dbReference type="SMART" id="SM00453">
    <property type="entry name" value="WSN"/>
    <property type="match status" value="1"/>
</dbReference>
<dbReference type="STRING" id="31234.E3LJM0"/>
<evidence type="ECO:0008006" key="7">
    <source>
        <dbReference type="Google" id="ProtNLM"/>
    </source>
</evidence>
<dbReference type="SMART" id="SM00404">
    <property type="entry name" value="PTPc_motif"/>
    <property type="match status" value="1"/>
</dbReference>
<dbReference type="PANTHER" id="PTHR32525">
    <property type="entry name" value="PROTEIN-TYROSINE-PHOSPHATASE"/>
    <property type="match status" value="1"/>
</dbReference>
<dbReference type="InterPro" id="IPR000242">
    <property type="entry name" value="PTP_cat"/>
</dbReference>
<dbReference type="InterPro" id="IPR000387">
    <property type="entry name" value="Tyr_Pase_dom"/>
</dbReference>
<evidence type="ECO:0000313" key="5">
    <source>
        <dbReference type="EMBL" id="EFO94963.1"/>
    </source>
</evidence>
<dbReference type="EMBL" id="DS268409">
    <property type="protein sequence ID" value="EFO94963.1"/>
    <property type="molecule type" value="Genomic_DNA"/>
</dbReference>
<dbReference type="InterPro" id="IPR003125">
    <property type="entry name" value="WSN"/>
</dbReference>
<dbReference type="GO" id="GO:0004725">
    <property type="term" value="F:protein tyrosine phosphatase activity"/>
    <property type="evidence" value="ECO:0007669"/>
    <property type="project" value="InterPro"/>
</dbReference>
<feature type="region of interest" description="Disordered" evidence="2">
    <location>
        <begin position="1288"/>
        <end position="1322"/>
    </location>
</feature>
<dbReference type="OrthoDB" id="5871808at2759"/>
<dbReference type="CDD" id="cd00047">
    <property type="entry name" value="PTPc"/>
    <property type="match status" value="1"/>
</dbReference>
<dbReference type="InterPro" id="IPR029021">
    <property type="entry name" value="Prot-tyrosine_phosphatase-like"/>
</dbReference>
<feature type="coiled-coil region" evidence="1">
    <location>
        <begin position="496"/>
        <end position="523"/>
    </location>
</feature>
<dbReference type="SUPFAM" id="SSF52799">
    <property type="entry name" value="(Phosphotyrosine protein) phosphatases II"/>
    <property type="match status" value="1"/>
</dbReference>
<dbReference type="SMART" id="SM00194">
    <property type="entry name" value="PTPc"/>
    <property type="match status" value="1"/>
</dbReference>
<proteinExistence type="predicted"/>
<evidence type="ECO:0000313" key="6">
    <source>
        <dbReference type="Proteomes" id="UP000008281"/>
    </source>
</evidence>
<evidence type="ECO:0000256" key="2">
    <source>
        <dbReference type="SAM" id="MobiDB-lite"/>
    </source>
</evidence>
<evidence type="ECO:0000259" key="3">
    <source>
        <dbReference type="PROSITE" id="PS50055"/>
    </source>
</evidence>
<dbReference type="eggNOG" id="KOG0789">
    <property type="taxonomic scope" value="Eukaryota"/>
</dbReference>
<dbReference type="InterPro" id="IPR003595">
    <property type="entry name" value="Tyr_Pase_cat"/>
</dbReference>
<dbReference type="Gene3D" id="3.90.190.10">
    <property type="entry name" value="Protein tyrosine phosphatase superfamily"/>
    <property type="match status" value="1"/>
</dbReference>
<reference evidence="5" key="1">
    <citation type="submission" date="2007-07" db="EMBL/GenBank/DDBJ databases">
        <title>PCAP assembly of the Caenorhabditis remanei genome.</title>
        <authorList>
            <consortium name="The Caenorhabditis remanei Sequencing Consortium"/>
            <person name="Wilson R.K."/>
        </authorList>
    </citation>
    <scope>NUCLEOTIDE SEQUENCE [LARGE SCALE GENOMIC DNA]</scope>
    <source>
        <strain evidence="5">PB4641</strain>
    </source>
</reference>
<dbReference type="InterPro" id="IPR016130">
    <property type="entry name" value="Tyr_Pase_AS"/>
</dbReference>
<feature type="domain" description="Tyrosine specific protein phosphatases" evidence="4">
    <location>
        <begin position="1198"/>
        <end position="1268"/>
    </location>
</feature>
<dbReference type="InParanoid" id="E3LJM0"/>